<feature type="compositionally biased region" description="Low complexity" evidence="1">
    <location>
        <begin position="53"/>
        <end position="91"/>
    </location>
</feature>
<dbReference type="Ensembl" id="ENSPSMT00000023149.1">
    <property type="protein sequence ID" value="ENSPSMP00000019966.1"/>
    <property type="gene ID" value="ENSPSMG00000014112.1"/>
</dbReference>
<sequence length="177" mass="19047">MAAAGRAQRQDRARFVYVNRFGSHQCGGVLQLGGHRARSPWCPGFRVRRGQEEPPQAAAAATGVPGAGELPPSSRAGVPAAPGAAAAASASSRRRASSARSGPGPAARAGLIQKDAAKKFDFPIPLNEASKTMKKKKKVSVWNRVYKVISRMLEENEKYRLRLKCQRLSSESSSYTR</sequence>
<dbReference type="Proteomes" id="UP000694414">
    <property type="component" value="Unplaced"/>
</dbReference>
<gene>
    <name evidence="2" type="primary">C5orf47</name>
</gene>
<keyword evidence="3" id="KW-1185">Reference proteome</keyword>
<dbReference type="PANTHER" id="PTHR38655">
    <property type="entry name" value="SIMILAR TO RIKEN CDNA 4930524B15"/>
    <property type="match status" value="1"/>
</dbReference>
<evidence type="ECO:0000313" key="2">
    <source>
        <dbReference type="Ensembl" id="ENSPSMP00000019966.1"/>
    </source>
</evidence>
<accession>A0A8C8ZSH4</accession>
<reference evidence="2" key="2">
    <citation type="submission" date="2025-09" db="UniProtKB">
        <authorList>
            <consortium name="Ensembl"/>
        </authorList>
    </citation>
    <scope>IDENTIFICATION</scope>
</reference>
<dbReference type="InterPro" id="IPR031464">
    <property type="entry name" value="DUF4680"/>
</dbReference>
<reference evidence="2" key="1">
    <citation type="submission" date="2025-08" db="UniProtKB">
        <authorList>
            <consortium name="Ensembl"/>
        </authorList>
    </citation>
    <scope>IDENTIFICATION</scope>
</reference>
<proteinExistence type="predicted"/>
<dbReference type="AlphaFoldDB" id="A0A8C8ZSH4"/>
<evidence type="ECO:0000313" key="3">
    <source>
        <dbReference type="Proteomes" id="UP000694414"/>
    </source>
</evidence>
<feature type="compositionally biased region" description="Low complexity" evidence="1">
    <location>
        <begin position="98"/>
        <end position="110"/>
    </location>
</feature>
<dbReference type="Pfam" id="PF15730">
    <property type="entry name" value="DUF4680"/>
    <property type="match status" value="1"/>
</dbReference>
<evidence type="ECO:0000256" key="1">
    <source>
        <dbReference type="SAM" id="MobiDB-lite"/>
    </source>
</evidence>
<dbReference type="GeneTree" id="ENSGT00640000091672"/>
<organism evidence="2 3">
    <name type="scientific">Prolemur simus</name>
    <name type="common">Greater bamboo lemur</name>
    <name type="synonym">Hapalemur simus</name>
    <dbReference type="NCBI Taxonomy" id="1328070"/>
    <lineage>
        <taxon>Eukaryota</taxon>
        <taxon>Metazoa</taxon>
        <taxon>Chordata</taxon>
        <taxon>Craniata</taxon>
        <taxon>Vertebrata</taxon>
        <taxon>Euteleostomi</taxon>
        <taxon>Mammalia</taxon>
        <taxon>Eutheria</taxon>
        <taxon>Euarchontoglires</taxon>
        <taxon>Primates</taxon>
        <taxon>Strepsirrhini</taxon>
        <taxon>Lemuriformes</taxon>
        <taxon>Lemuridae</taxon>
        <taxon>Prolemur</taxon>
    </lineage>
</organism>
<protein>
    <submittedName>
        <fullName evidence="2">Chromosome 5 open reading frame 47</fullName>
    </submittedName>
</protein>
<dbReference type="PANTHER" id="PTHR38655:SF1">
    <property type="entry name" value="SIMILAR TO RIKEN CDNA 4930524B15"/>
    <property type="match status" value="1"/>
</dbReference>
<name>A0A8C8ZSH4_PROSS</name>
<feature type="region of interest" description="Disordered" evidence="1">
    <location>
        <begin position="45"/>
        <end position="111"/>
    </location>
</feature>